<reference evidence="5 6" key="1">
    <citation type="submission" date="2020-08" db="EMBL/GenBank/DDBJ databases">
        <title>Genomic Encyclopedia of Type Strains, Phase IV (KMG-IV): sequencing the most valuable type-strain genomes for metagenomic binning, comparative biology and taxonomic classification.</title>
        <authorList>
            <person name="Goeker M."/>
        </authorList>
    </citation>
    <scope>NUCLEOTIDE SEQUENCE [LARGE SCALE GENOMIC DNA]</scope>
    <source>
        <strain evidence="5 6">DSM 7051</strain>
    </source>
</reference>
<dbReference type="RefSeq" id="WP_184700323.1">
    <property type="nucleotide sequence ID" value="NZ_BAABEG010000001.1"/>
</dbReference>
<dbReference type="PANTHER" id="PTHR46796">
    <property type="entry name" value="HTH-TYPE TRANSCRIPTIONAL ACTIVATOR RHAS-RELATED"/>
    <property type="match status" value="1"/>
</dbReference>
<accession>A0A7X0FA65</accession>
<comment type="caution">
    <text evidence="5">The sequence shown here is derived from an EMBL/GenBank/DDBJ whole genome shotgun (WGS) entry which is preliminary data.</text>
</comment>
<dbReference type="Proteomes" id="UP000536262">
    <property type="component" value="Unassembled WGS sequence"/>
</dbReference>
<dbReference type="SUPFAM" id="SSF46689">
    <property type="entry name" value="Homeodomain-like"/>
    <property type="match status" value="1"/>
</dbReference>
<sequence>MHEVVTLEGWSSPFVAAVTRTRFATGGSMKMQPDGCWDVVVFRNGDTTTVLRTGLTTAAVTHDYAAGDEILAIAFKPSSFMPLMPGEVMRDQGVVLDMIGKDRFRLGADVLEIPTFETVDGFVRKLVRNCIVEDNRVVASVVSGHPMAMSERTMQRHFLKTTGVTYKTFTQIERAQKALALLQQGRPAADVAFALGYADQPHMIRSVKAIMGTTPGQAARR</sequence>
<dbReference type="InterPro" id="IPR018060">
    <property type="entry name" value="HTH_AraC"/>
</dbReference>
<evidence type="ECO:0000313" key="6">
    <source>
        <dbReference type="Proteomes" id="UP000536262"/>
    </source>
</evidence>
<evidence type="ECO:0000256" key="1">
    <source>
        <dbReference type="ARBA" id="ARBA00023015"/>
    </source>
</evidence>
<dbReference type="InterPro" id="IPR050204">
    <property type="entry name" value="AraC_XylS_family_regulators"/>
</dbReference>
<protein>
    <recommendedName>
        <fullName evidence="4">HTH araC/xylS-type domain-containing protein</fullName>
    </recommendedName>
</protein>
<evidence type="ECO:0000256" key="2">
    <source>
        <dbReference type="ARBA" id="ARBA00023125"/>
    </source>
</evidence>
<name>A0A7X0FA65_9HYPH</name>
<evidence type="ECO:0000259" key="4">
    <source>
        <dbReference type="PROSITE" id="PS01124"/>
    </source>
</evidence>
<dbReference type="Pfam" id="PF12833">
    <property type="entry name" value="HTH_18"/>
    <property type="match status" value="1"/>
</dbReference>
<keyword evidence="3" id="KW-0804">Transcription</keyword>
<proteinExistence type="predicted"/>
<organism evidence="5 6">
    <name type="scientific">Aminobacter aganoensis</name>
    <dbReference type="NCBI Taxonomy" id="83264"/>
    <lineage>
        <taxon>Bacteria</taxon>
        <taxon>Pseudomonadati</taxon>
        <taxon>Pseudomonadota</taxon>
        <taxon>Alphaproteobacteria</taxon>
        <taxon>Hyphomicrobiales</taxon>
        <taxon>Phyllobacteriaceae</taxon>
        <taxon>Aminobacter</taxon>
    </lineage>
</organism>
<keyword evidence="2" id="KW-0238">DNA-binding</keyword>
<dbReference type="GO" id="GO:0003700">
    <property type="term" value="F:DNA-binding transcription factor activity"/>
    <property type="evidence" value="ECO:0007669"/>
    <property type="project" value="InterPro"/>
</dbReference>
<dbReference type="AlphaFoldDB" id="A0A7X0FA65"/>
<keyword evidence="1" id="KW-0805">Transcription regulation</keyword>
<keyword evidence="6" id="KW-1185">Reference proteome</keyword>
<feature type="domain" description="HTH araC/xylS-type" evidence="4">
    <location>
        <begin position="149"/>
        <end position="221"/>
    </location>
</feature>
<dbReference type="InterPro" id="IPR009057">
    <property type="entry name" value="Homeodomain-like_sf"/>
</dbReference>
<dbReference type="SMART" id="SM00342">
    <property type="entry name" value="HTH_ARAC"/>
    <property type="match status" value="1"/>
</dbReference>
<dbReference type="EMBL" id="JACHOU010000010">
    <property type="protein sequence ID" value="MBB6355946.1"/>
    <property type="molecule type" value="Genomic_DNA"/>
</dbReference>
<dbReference type="GO" id="GO:0043565">
    <property type="term" value="F:sequence-specific DNA binding"/>
    <property type="evidence" value="ECO:0007669"/>
    <property type="project" value="InterPro"/>
</dbReference>
<evidence type="ECO:0000313" key="5">
    <source>
        <dbReference type="EMBL" id="MBB6355946.1"/>
    </source>
</evidence>
<gene>
    <name evidence="5" type="ORF">GGR00_003751</name>
</gene>
<dbReference type="PROSITE" id="PS01124">
    <property type="entry name" value="HTH_ARAC_FAMILY_2"/>
    <property type="match status" value="1"/>
</dbReference>
<dbReference type="Gene3D" id="1.10.10.60">
    <property type="entry name" value="Homeodomain-like"/>
    <property type="match status" value="1"/>
</dbReference>
<evidence type="ECO:0000256" key="3">
    <source>
        <dbReference type="ARBA" id="ARBA00023163"/>
    </source>
</evidence>
<dbReference type="PANTHER" id="PTHR46796:SF15">
    <property type="entry name" value="BLL1074 PROTEIN"/>
    <property type="match status" value="1"/>
</dbReference>